<protein>
    <recommendedName>
        <fullName evidence="1">Extradiol ring-cleavage dioxygenase class III enzyme subunit B domain-containing protein</fullName>
    </recommendedName>
</protein>
<comment type="caution">
    <text evidence="2">The sequence shown here is derived from an EMBL/GenBank/DDBJ whole genome shotgun (WGS) entry which is preliminary data.</text>
</comment>
<dbReference type="RefSeq" id="WP_343928389.1">
    <property type="nucleotide sequence ID" value="NZ_BAAAEN010000026.1"/>
</dbReference>
<dbReference type="Gene3D" id="3.40.830.10">
    <property type="entry name" value="LigB-like"/>
    <property type="match status" value="1"/>
</dbReference>
<evidence type="ECO:0000313" key="2">
    <source>
        <dbReference type="EMBL" id="GAA0525800.1"/>
    </source>
</evidence>
<dbReference type="SUPFAM" id="SSF53213">
    <property type="entry name" value="LigB-like"/>
    <property type="match status" value="1"/>
</dbReference>
<dbReference type="InterPro" id="IPR004183">
    <property type="entry name" value="Xdiol_dOase_suB"/>
</dbReference>
<dbReference type="Pfam" id="PF02900">
    <property type="entry name" value="LigB"/>
    <property type="match status" value="1"/>
</dbReference>
<dbReference type="Proteomes" id="UP001501706">
    <property type="component" value="Unassembled WGS sequence"/>
</dbReference>
<accession>A0ABP3MR76</accession>
<dbReference type="EMBL" id="BAAAEN010000026">
    <property type="protein sequence ID" value="GAA0525800.1"/>
    <property type="molecule type" value="Genomic_DNA"/>
</dbReference>
<name>A0ABP3MR76_9BURK</name>
<evidence type="ECO:0000259" key="1">
    <source>
        <dbReference type="Pfam" id="PF02900"/>
    </source>
</evidence>
<reference evidence="3" key="1">
    <citation type="journal article" date="2019" name="Int. J. Syst. Evol. Microbiol.">
        <title>The Global Catalogue of Microorganisms (GCM) 10K type strain sequencing project: providing services to taxonomists for standard genome sequencing and annotation.</title>
        <authorList>
            <consortium name="The Broad Institute Genomics Platform"/>
            <consortium name="The Broad Institute Genome Sequencing Center for Infectious Disease"/>
            <person name="Wu L."/>
            <person name="Ma J."/>
        </authorList>
    </citation>
    <scope>NUCLEOTIDE SEQUENCE [LARGE SCALE GENOMIC DNA]</scope>
    <source>
        <strain evidence="3">JCM 14330</strain>
    </source>
</reference>
<proteinExistence type="predicted"/>
<gene>
    <name evidence="2" type="ORF">GCM10009097_49200</name>
</gene>
<sequence length="331" mass="36388">MARIVLGIGSSHSPMLNSPAEDYAKHGAIDLGGRKLLDLDGRPVGYETLLARRGDSLARALEPDELTRKAAACDAHIRHLAGTIDAAALDALIVIGDDQNEQYGEENLPAILVYWGQTIANRPLSMPADAPPFWRRARSQYHEDETPREYPVAHELGRHLIGSLMDENFDVSTSRHLAKAHGEGHAFGFVHRRLMPARPIPMLPVSLNTYYPPNQPRPRRCYELGRAIARAVESWDTPARVGIVASGGLSHFTVDEDLDRLVLRACAEKDAAALTSIDPARLNSGSSEIRNWITTAGAAEHLRFAWQAYEPCYRTPAGTGCGMAFAVWKQD</sequence>
<evidence type="ECO:0000313" key="3">
    <source>
        <dbReference type="Proteomes" id="UP001501706"/>
    </source>
</evidence>
<organism evidence="2 3">
    <name type="scientific">Pigmentiphaga daeguensis</name>
    <dbReference type="NCBI Taxonomy" id="414049"/>
    <lineage>
        <taxon>Bacteria</taxon>
        <taxon>Pseudomonadati</taxon>
        <taxon>Pseudomonadota</taxon>
        <taxon>Betaproteobacteria</taxon>
        <taxon>Burkholderiales</taxon>
        <taxon>Alcaligenaceae</taxon>
        <taxon>Pigmentiphaga</taxon>
    </lineage>
</organism>
<keyword evidence="3" id="KW-1185">Reference proteome</keyword>
<feature type="domain" description="Extradiol ring-cleavage dioxygenase class III enzyme subunit B" evidence="1">
    <location>
        <begin position="149"/>
        <end position="252"/>
    </location>
</feature>